<accession>A0ACB9WCV0</accession>
<dbReference type="EMBL" id="CM043800">
    <property type="protein sequence ID" value="KAI4810867.1"/>
    <property type="molecule type" value="Genomic_DNA"/>
</dbReference>
<comment type="caution">
    <text evidence="1">The sequence shown here is derived from an EMBL/GenBank/DDBJ whole genome shotgun (WGS) entry which is preliminary data.</text>
</comment>
<protein>
    <submittedName>
        <fullName evidence="1">Uncharacterized protein</fullName>
    </submittedName>
</protein>
<reference evidence="1" key="1">
    <citation type="submission" date="2022-05" db="EMBL/GenBank/DDBJ databases">
        <title>Chromosome-level genome of Chaenocephalus aceratus.</title>
        <authorList>
            <person name="Park H."/>
        </authorList>
    </citation>
    <scope>NUCLEOTIDE SEQUENCE</scope>
    <source>
        <strain evidence="1">KU_202001</strain>
    </source>
</reference>
<organism evidence="1 2">
    <name type="scientific">Chaenocephalus aceratus</name>
    <name type="common">Blackfin icefish</name>
    <name type="synonym">Chaenichthys aceratus</name>
    <dbReference type="NCBI Taxonomy" id="36190"/>
    <lineage>
        <taxon>Eukaryota</taxon>
        <taxon>Metazoa</taxon>
        <taxon>Chordata</taxon>
        <taxon>Craniata</taxon>
        <taxon>Vertebrata</taxon>
        <taxon>Euteleostomi</taxon>
        <taxon>Actinopterygii</taxon>
        <taxon>Neopterygii</taxon>
        <taxon>Teleostei</taxon>
        <taxon>Neoteleostei</taxon>
        <taxon>Acanthomorphata</taxon>
        <taxon>Eupercaria</taxon>
        <taxon>Perciformes</taxon>
        <taxon>Notothenioidei</taxon>
        <taxon>Channichthyidae</taxon>
        <taxon>Chaenocephalus</taxon>
    </lineage>
</organism>
<evidence type="ECO:0000313" key="2">
    <source>
        <dbReference type="Proteomes" id="UP001057452"/>
    </source>
</evidence>
<dbReference type="Proteomes" id="UP001057452">
    <property type="component" value="Chromosome 16"/>
</dbReference>
<evidence type="ECO:0000313" key="1">
    <source>
        <dbReference type="EMBL" id="KAI4810867.1"/>
    </source>
</evidence>
<proteinExistence type="predicted"/>
<gene>
    <name evidence="1" type="ORF">KUCAC02_013795</name>
</gene>
<sequence length="94" mass="10704">MWHSRPESIHKPTSISLPSWLTGPVAAPCHQAEMLLYKEHLNILGCPERGASGDHLRRGVVDVFWHILQLSSGQCRHSPFFGRGPFAELRCFQW</sequence>
<name>A0ACB9WCV0_CHAAC</name>
<keyword evidence="2" id="KW-1185">Reference proteome</keyword>